<protein>
    <submittedName>
        <fullName evidence="2">Uncharacterized protein</fullName>
    </submittedName>
</protein>
<evidence type="ECO:0000313" key="2">
    <source>
        <dbReference type="EMBL" id="WAR19503.1"/>
    </source>
</evidence>
<feature type="region of interest" description="Disordered" evidence="1">
    <location>
        <begin position="158"/>
        <end position="180"/>
    </location>
</feature>
<evidence type="ECO:0000256" key="1">
    <source>
        <dbReference type="SAM" id="MobiDB-lite"/>
    </source>
</evidence>
<evidence type="ECO:0000313" key="3">
    <source>
        <dbReference type="Proteomes" id="UP001164746"/>
    </source>
</evidence>
<feature type="compositionally biased region" description="Pro residues" evidence="1">
    <location>
        <begin position="162"/>
        <end position="180"/>
    </location>
</feature>
<gene>
    <name evidence="2" type="ORF">MAR_001341</name>
</gene>
<dbReference type="Proteomes" id="UP001164746">
    <property type="component" value="Chromosome 11"/>
</dbReference>
<reference evidence="2" key="1">
    <citation type="submission" date="2022-11" db="EMBL/GenBank/DDBJ databases">
        <title>Centuries of genome instability and evolution in soft-shell clam transmissible cancer (bioRxiv).</title>
        <authorList>
            <person name="Hart S.F.M."/>
            <person name="Yonemitsu M.A."/>
            <person name="Giersch R.M."/>
            <person name="Beal B.F."/>
            <person name="Arriagada G."/>
            <person name="Davis B.W."/>
            <person name="Ostrander E.A."/>
            <person name="Goff S.P."/>
            <person name="Metzger M.J."/>
        </authorList>
    </citation>
    <scope>NUCLEOTIDE SEQUENCE</scope>
    <source>
        <strain evidence="2">MELC-2E11</strain>
        <tissue evidence="2">Siphon/mantle</tissue>
    </source>
</reference>
<name>A0ABY7FBF9_MYAAR</name>
<accession>A0ABY7FBF9</accession>
<dbReference type="EMBL" id="CP111022">
    <property type="protein sequence ID" value="WAR19503.1"/>
    <property type="molecule type" value="Genomic_DNA"/>
</dbReference>
<proteinExistence type="predicted"/>
<organism evidence="2 3">
    <name type="scientific">Mya arenaria</name>
    <name type="common">Soft-shell clam</name>
    <dbReference type="NCBI Taxonomy" id="6604"/>
    <lineage>
        <taxon>Eukaryota</taxon>
        <taxon>Metazoa</taxon>
        <taxon>Spiralia</taxon>
        <taxon>Lophotrochozoa</taxon>
        <taxon>Mollusca</taxon>
        <taxon>Bivalvia</taxon>
        <taxon>Autobranchia</taxon>
        <taxon>Heteroconchia</taxon>
        <taxon>Euheterodonta</taxon>
        <taxon>Imparidentia</taxon>
        <taxon>Neoheterodontei</taxon>
        <taxon>Myida</taxon>
        <taxon>Myoidea</taxon>
        <taxon>Myidae</taxon>
        <taxon>Mya</taxon>
    </lineage>
</organism>
<keyword evidence="3" id="KW-1185">Reference proteome</keyword>
<sequence length="276" mass="30260">MWAVNMFSQLDLDLNEFNKSAAEREKLFLSVPASVPTPSPSPPPSSSSWAPLTPSTTAITAILLTTSPTALVTTTSSLVTTTTSLVATALETCITLAKMACDLKLFFGQTLNLKLTIIFTKKGDNLPPWNPPVADWGRPYPPPPWFQLPPIVSPRLLSQPPCTLPPRPPESKPPPRPPRPPRLWPWGASCLFMKDGISGGGGSSSQARPPRCKKGSFSEICDPKAQVETGYEHCQFAEKLESIDVGRRFWEPKSNQHQFHVLRSITLILTNHLDLS</sequence>